<dbReference type="AlphaFoldDB" id="A0A2T5MB01"/>
<dbReference type="Proteomes" id="UP000244248">
    <property type="component" value="Unassembled WGS sequence"/>
</dbReference>
<accession>A0A2T5MB01</accession>
<evidence type="ECO:0000313" key="2">
    <source>
        <dbReference type="Proteomes" id="UP000244248"/>
    </source>
</evidence>
<keyword evidence="2" id="KW-1185">Reference proteome</keyword>
<comment type="caution">
    <text evidence="1">The sequence shown here is derived from an EMBL/GenBank/DDBJ whole genome shotgun (WGS) entry which is preliminary data.</text>
</comment>
<protein>
    <submittedName>
        <fullName evidence="1">Uncharacterized protein</fullName>
    </submittedName>
</protein>
<proteinExistence type="predicted"/>
<organism evidence="1 2">
    <name type="scientific">Stenotrophobium rhamnosiphilum</name>
    <dbReference type="NCBI Taxonomy" id="2029166"/>
    <lineage>
        <taxon>Bacteria</taxon>
        <taxon>Pseudomonadati</taxon>
        <taxon>Pseudomonadota</taxon>
        <taxon>Gammaproteobacteria</taxon>
        <taxon>Nevskiales</taxon>
        <taxon>Nevskiaceae</taxon>
        <taxon>Stenotrophobium</taxon>
    </lineage>
</organism>
<reference evidence="1 2" key="1">
    <citation type="submission" date="2018-04" db="EMBL/GenBank/DDBJ databases">
        <title>Novel species isolated from glacier.</title>
        <authorList>
            <person name="Liu Q."/>
            <person name="Xin Y.-H."/>
        </authorList>
    </citation>
    <scope>NUCLEOTIDE SEQUENCE [LARGE SCALE GENOMIC DNA]</scope>
    <source>
        <strain evidence="1 2">GT1R17</strain>
    </source>
</reference>
<sequence length="157" mass="17703">MSTQISVPVATSKFLELSDFLRNAGDPRDPVTVVTVAIDYWLSNAESKPELLSLTNSNGYQWKSLFLPDQTQIRMAYKGTNHYAKVEGDELIYDGTPTSPGSMANSITNSSRNAWRDLWIKRPQDREWYLADVLREATQIDVKKVLEDLLSTGEKSS</sequence>
<dbReference type="EMBL" id="QANS01000012">
    <property type="protein sequence ID" value="PTU27724.1"/>
    <property type="molecule type" value="Genomic_DNA"/>
</dbReference>
<gene>
    <name evidence="1" type="ORF">CJD38_18125</name>
</gene>
<dbReference type="RefSeq" id="WP_107941885.1">
    <property type="nucleotide sequence ID" value="NZ_QANS01000012.1"/>
</dbReference>
<name>A0A2T5MB01_9GAMM</name>
<dbReference type="OrthoDB" id="9151776at2"/>
<evidence type="ECO:0000313" key="1">
    <source>
        <dbReference type="EMBL" id="PTU27724.1"/>
    </source>
</evidence>